<reference evidence="8 9" key="1">
    <citation type="submission" date="2024-03" db="EMBL/GenBank/DDBJ databases">
        <authorList>
            <person name="Martinez-Hernandez J."/>
        </authorList>
    </citation>
    <scope>NUCLEOTIDE SEQUENCE [LARGE SCALE GENOMIC DNA]</scope>
</reference>
<comment type="caution">
    <text evidence="7">Lacks conserved residue(s) required for the propagation of feature annotation.</text>
</comment>
<evidence type="ECO:0000256" key="6">
    <source>
        <dbReference type="ARBA" id="ARBA00023136"/>
    </source>
</evidence>
<comment type="similarity">
    <text evidence="2 7">Belongs to the derlin family.</text>
</comment>
<proteinExistence type="inferred from homology"/>
<feature type="transmembrane region" description="Helical" evidence="7">
    <location>
        <begin position="65"/>
        <end position="86"/>
    </location>
</feature>
<keyword evidence="6 7" id="KW-0472">Membrane</keyword>
<feature type="transmembrane region" description="Helical" evidence="7">
    <location>
        <begin position="35"/>
        <end position="53"/>
    </location>
</feature>
<evidence type="ECO:0000256" key="2">
    <source>
        <dbReference type="ARBA" id="ARBA00008917"/>
    </source>
</evidence>
<dbReference type="InterPro" id="IPR007599">
    <property type="entry name" value="DER1"/>
</dbReference>
<evidence type="ECO:0000256" key="1">
    <source>
        <dbReference type="ARBA" id="ARBA00004477"/>
    </source>
</evidence>
<comment type="function">
    <text evidence="7">May be involved in the degradation of misfolded endoplasmic reticulum (ER) luminal proteins.</text>
</comment>
<sequence length="128" mass="14657">MTTAAYYLQLYDAWNIALDYGLLFKRFQVMAAVPFLRSPFMGTSLVFMIAYIWGRKFPNARINIYGVVSLKGFYLPWALLALDLIFGNPSARYCRDACRTHILLLISASSSCWRKVQAQYSFLGVSFL</sequence>
<organism evidence="8 9">
    <name type="scientific">Lupinus luteus</name>
    <name type="common">European yellow lupine</name>
    <dbReference type="NCBI Taxonomy" id="3873"/>
    <lineage>
        <taxon>Eukaryota</taxon>
        <taxon>Viridiplantae</taxon>
        <taxon>Streptophyta</taxon>
        <taxon>Embryophyta</taxon>
        <taxon>Tracheophyta</taxon>
        <taxon>Spermatophyta</taxon>
        <taxon>Magnoliopsida</taxon>
        <taxon>eudicotyledons</taxon>
        <taxon>Gunneridae</taxon>
        <taxon>Pentapetalae</taxon>
        <taxon>rosids</taxon>
        <taxon>fabids</taxon>
        <taxon>Fabales</taxon>
        <taxon>Fabaceae</taxon>
        <taxon>Papilionoideae</taxon>
        <taxon>50 kb inversion clade</taxon>
        <taxon>genistoids sensu lato</taxon>
        <taxon>core genistoids</taxon>
        <taxon>Genisteae</taxon>
        <taxon>Lupinus</taxon>
    </lineage>
</organism>
<keyword evidence="4 7" id="KW-0256">Endoplasmic reticulum</keyword>
<evidence type="ECO:0000256" key="4">
    <source>
        <dbReference type="ARBA" id="ARBA00022824"/>
    </source>
</evidence>
<accession>A0AAV1VXY4</accession>
<dbReference type="EMBL" id="CAXHTB010000002">
    <property type="protein sequence ID" value="CAL0301758.1"/>
    <property type="molecule type" value="Genomic_DNA"/>
</dbReference>
<dbReference type="Pfam" id="PF04511">
    <property type="entry name" value="DER1"/>
    <property type="match status" value="1"/>
</dbReference>
<comment type="caution">
    <text evidence="8">The sequence shown here is derived from an EMBL/GenBank/DDBJ whole genome shotgun (WGS) entry which is preliminary data.</text>
</comment>
<dbReference type="GO" id="GO:0005789">
    <property type="term" value="C:endoplasmic reticulum membrane"/>
    <property type="evidence" value="ECO:0007669"/>
    <property type="project" value="UniProtKB-SubCell"/>
</dbReference>
<dbReference type="GO" id="GO:0006950">
    <property type="term" value="P:response to stress"/>
    <property type="evidence" value="ECO:0007669"/>
    <property type="project" value="UniProtKB-ARBA"/>
</dbReference>
<evidence type="ECO:0000256" key="7">
    <source>
        <dbReference type="RuleBase" id="RU363059"/>
    </source>
</evidence>
<keyword evidence="9" id="KW-1185">Reference proteome</keyword>
<evidence type="ECO:0000256" key="5">
    <source>
        <dbReference type="ARBA" id="ARBA00022989"/>
    </source>
</evidence>
<dbReference type="AlphaFoldDB" id="A0AAV1VXY4"/>
<evidence type="ECO:0000256" key="3">
    <source>
        <dbReference type="ARBA" id="ARBA00022692"/>
    </source>
</evidence>
<dbReference type="Proteomes" id="UP001497480">
    <property type="component" value="Unassembled WGS sequence"/>
</dbReference>
<evidence type="ECO:0000313" key="9">
    <source>
        <dbReference type="Proteomes" id="UP001497480"/>
    </source>
</evidence>
<dbReference type="PANTHER" id="PTHR11009">
    <property type="entry name" value="DER1-LIKE PROTEIN, DERLIN"/>
    <property type="match status" value="1"/>
</dbReference>
<keyword evidence="5 7" id="KW-1133">Transmembrane helix</keyword>
<gene>
    <name evidence="8" type="ORF">LLUT_LOCUS2818</name>
</gene>
<protein>
    <recommendedName>
        <fullName evidence="7">Derlin</fullName>
    </recommendedName>
</protein>
<keyword evidence="3 7" id="KW-0812">Transmembrane</keyword>
<name>A0AAV1VXY4_LUPLU</name>
<evidence type="ECO:0000313" key="8">
    <source>
        <dbReference type="EMBL" id="CAL0301758.1"/>
    </source>
</evidence>
<comment type="subcellular location">
    <subcellularLocation>
        <location evidence="1 7">Endoplasmic reticulum membrane</location>
        <topology evidence="1 7">Multi-pass membrane protein</topology>
    </subcellularLocation>
</comment>